<accession>A0ABY4C3F8</accession>
<keyword evidence="2" id="KW-1185">Reference proteome</keyword>
<dbReference type="Proteomes" id="UP000832097">
    <property type="component" value="Chromosome"/>
</dbReference>
<gene>
    <name evidence="1" type="ORF">MTO99_09375</name>
</gene>
<name>A0ABY4C3F8_9MICO</name>
<proteinExistence type="predicted"/>
<evidence type="ECO:0000313" key="2">
    <source>
        <dbReference type="Proteomes" id="UP000832097"/>
    </source>
</evidence>
<organism evidence="1 2">
    <name type="scientific">Agromyces larvae</name>
    <dbReference type="NCBI Taxonomy" id="2929802"/>
    <lineage>
        <taxon>Bacteria</taxon>
        <taxon>Bacillati</taxon>
        <taxon>Actinomycetota</taxon>
        <taxon>Actinomycetes</taxon>
        <taxon>Micrococcales</taxon>
        <taxon>Microbacteriaceae</taxon>
        <taxon>Agromyces</taxon>
    </lineage>
</organism>
<dbReference type="EMBL" id="CP094528">
    <property type="protein sequence ID" value="UOE45930.1"/>
    <property type="molecule type" value="Genomic_DNA"/>
</dbReference>
<reference evidence="1 2" key="1">
    <citation type="submission" date="2022-03" db="EMBL/GenBank/DDBJ databases">
        <title>Mucilaginibacter sp. isolated from the gut of Protaetia brevitarsis seulensis larvae.</title>
        <authorList>
            <person name="Won M."/>
            <person name="Kim S.-J."/>
            <person name="Kwon S.-W."/>
        </authorList>
    </citation>
    <scope>NUCLEOTIDE SEQUENCE [LARGE SCALE GENOMIC DNA]</scope>
    <source>
        <strain evidence="1 2">CFWR-12</strain>
    </source>
</reference>
<dbReference type="RefSeq" id="WP_243558671.1">
    <property type="nucleotide sequence ID" value="NZ_CP094528.1"/>
</dbReference>
<evidence type="ECO:0000313" key="1">
    <source>
        <dbReference type="EMBL" id="UOE45930.1"/>
    </source>
</evidence>
<protein>
    <submittedName>
        <fullName evidence="1">Uncharacterized protein</fullName>
    </submittedName>
</protein>
<sequence length="79" mass="9043">MTREESMARHPAGKRRSEGLGAVIGRAYLPPRGMATVYASDSPTHVTVIPDRFPDRRLWMPRERVQFRKPIDTDRKVPA</sequence>